<gene>
    <name evidence="2" type="ORF">DW206_20875</name>
    <name evidence="3" type="ORF">DW206_20945</name>
</gene>
<dbReference type="RefSeq" id="WP_118299684.1">
    <property type="nucleotide sequence ID" value="NZ_QRJR01000028.1"/>
</dbReference>
<dbReference type="PANTHER" id="PTHR45947:SF3">
    <property type="entry name" value="SULFOQUINOVOSYL TRANSFERASE SQD2"/>
    <property type="match status" value="1"/>
</dbReference>
<organism evidence="3 4">
    <name type="scientific">Bacteroides ovatus</name>
    <dbReference type="NCBI Taxonomy" id="28116"/>
    <lineage>
        <taxon>Bacteria</taxon>
        <taxon>Pseudomonadati</taxon>
        <taxon>Bacteroidota</taxon>
        <taxon>Bacteroidia</taxon>
        <taxon>Bacteroidales</taxon>
        <taxon>Bacteroidaceae</taxon>
        <taxon>Bacteroides</taxon>
    </lineage>
</organism>
<dbReference type="PANTHER" id="PTHR45947">
    <property type="entry name" value="SULFOQUINOVOSYL TRANSFERASE SQD2"/>
    <property type="match status" value="1"/>
</dbReference>
<dbReference type="GO" id="GO:0016757">
    <property type="term" value="F:glycosyltransferase activity"/>
    <property type="evidence" value="ECO:0007669"/>
    <property type="project" value="InterPro"/>
</dbReference>
<dbReference type="Gene3D" id="3.40.50.2000">
    <property type="entry name" value="Glycogen Phosphorylase B"/>
    <property type="match status" value="2"/>
</dbReference>
<dbReference type="CDD" id="cd03801">
    <property type="entry name" value="GT4_PimA-like"/>
    <property type="match status" value="1"/>
</dbReference>
<accession>A0A414WTN0</accession>
<feature type="domain" description="Glycosyl transferase family 1" evidence="1">
    <location>
        <begin position="241"/>
        <end position="390"/>
    </location>
</feature>
<evidence type="ECO:0000313" key="3">
    <source>
        <dbReference type="EMBL" id="RHH41333.1"/>
    </source>
</evidence>
<dbReference type="InterPro" id="IPR001296">
    <property type="entry name" value="Glyco_trans_1"/>
</dbReference>
<proteinExistence type="predicted"/>
<protein>
    <submittedName>
        <fullName evidence="3">Glycosyltransferase</fullName>
    </submittedName>
</protein>
<dbReference type="Pfam" id="PF00534">
    <property type="entry name" value="Glycos_transf_1"/>
    <property type="match status" value="1"/>
</dbReference>
<reference evidence="3 4" key="1">
    <citation type="submission" date="2018-08" db="EMBL/GenBank/DDBJ databases">
        <title>A genome reference for cultivated species of the human gut microbiota.</title>
        <authorList>
            <person name="Zou Y."/>
            <person name="Xue W."/>
            <person name="Luo G."/>
        </authorList>
    </citation>
    <scope>NUCLEOTIDE SEQUENCE [LARGE SCALE GENOMIC DNA]</scope>
    <source>
        <strain evidence="3 4">AM17-48</strain>
    </source>
</reference>
<dbReference type="EMBL" id="QRJR01000028">
    <property type="protein sequence ID" value="RHH41320.1"/>
    <property type="molecule type" value="Genomic_DNA"/>
</dbReference>
<name>A0A414WTN0_BACOV</name>
<evidence type="ECO:0000259" key="1">
    <source>
        <dbReference type="Pfam" id="PF00534"/>
    </source>
</evidence>
<comment type="caution">
    <text evidence="3">The sequence shown here is derived from an EMBL/GenBank/DDBJ whole genome shotgun (WGS) entry which is preliminary data.</text>
</comment>
<evidence type="ECO:0000313" key="4">
    <source>
        <dbReference type="Proteomes" id="UP000283329"/>
    </source>
</evidence>
<sequence length="414" mass="47456">MRIIVAHSGKQHSFRMATALKKGNMLDSYVTTVYLKSNNLTHLVLGFISGKDKNKAKQRRCENLSDDEVVQFNELPALLKLLFTRLGWKRLQGYVDSYIYKRFGKQVAKMAVRRNVDAVVMYDNIAVPCFKYIKKHASYIKCVLDASTVNRLYIRTVYEKDMCQTHTSFFRDQLPFLWNSNSIQKYKDEINLSDYILLPSKFVEKSYLFSGTPVDKLIHIPYGADLQRFNSIVREPHSLPIELIYVGQITYYKGLHHLLPIIRDRFEDRINLTLVGGYDSNDYLYQAYKDVSNIHFLGYITNDKLQVYYQKADAFILPSLGEGLALVSLEALASGLPVLGSCNCGGNDAIIDGYNGYVFEAGNDNDMVEKIDCFINNIDHLHTMSENAAKSAQKYSWDVYEAHVIDFFNKHVGK</sequence>
<dbReference type="InterPro" id="IPR050194">
    <property type="entry name" value="Glycosyltransferase_grp1"/>
</dbReference>
<dbReference type="Proteomes" id="UP000283329">
    <property type="component" value="Unassembled WGS sequence"/>
</dbReference>
<dbReference type="AlphaFoldDB" id="A0A414WTN0"/>
<evidence type="ECO:0000313" key="2">
    <source>
        <dbReference type="EMBL" id="RHH41320.1"/>
    </source>
</evidence>
<dbReference type="SUPFAM" id="SSF53756">
    <property type="entry name" value="UDP-Glycosyltransferase/glycogen phosphorylase"/>
    <property type="match status" value="1"/>
</dbReference>
<keyword evidence="3" id="KW-0808">Transferase</keyword>
<dbReference type="EMBL" id="QRJR01000028">
    <property type="protein sequence ID" value="RHH41333.1"/>
    <property type="molecule type" value="Genomic_DNA"/>
</dbReference>